<dbReference type="Pfam" id="PF01965">
    <property type="entry name" value="DJ-1_PfpI"/>
    <property type="match status" value="1"/>
</dbReference>
<dbReference type="Gene3D" id="3.40.50.880">
    <property type="match status" value="1"/>
</dbReference>
<evidence type="ECO:0000256" key="2">
    <source>
        <dbReference type="ARBA" id="ARBA00023163"/>
    </source>
</evidence>
<dbReference type="InterPro" id="IPR002818">
    <property type="entry name" value="DJ-1/PfpI"/>
</dbReference>
<dbReference type="PANTHER" id="PTHR43130:SF3">
    <property type="entry name" value="HTH-TYPE TRANSCRIPTIONAL REGULATOR RV1931C"/>
    <property type="match status" value="1"/>
</dbReference>
<dbReference type="AlphaFoldDB" id="A0A285I9Z0"/>
<evidence type="ECO:0000259" key="3">
    <source>
        <dbReference type="PROSITE" id="PS01124"/>
    </source>
</evidence>
<dbReference type="Pfam" id="PF12833">
    <property type="entry name" value="HTH_18"/>
    <property type="match status" value="1"/>
</dbReference>
<keyword evidence="2" id="KW-0804">Transcription</keyword>
<dbReference type="InterPro" id="IPR052158">
    <property type="entry name" value="INH-QAR"/>
</dbReference>
<proteinExistence type="predicted"/>
<sequence length="330" mass="36492">MLRKRIGFLLFEQFNAQDLIGPLEAFHTVSEVTDSPYQCIFIGPEAGQYRAESGLAMVADLSLAEISLADLALAELALEANQLDTLIIPGGAGSRAAMVQAAICTWLRQARPAIRRIASVCTGAFILAESGLLNGLPATTHWAFVEALSKGYPNIQVQPNELFVDNGHIATSAGITSGIDLSLKLIENDLGSDIASQVARYLVVHFRRAGDQAQYSVPLQFQSKADSRFSSLTGWVLQNLQRNLSVSSLADYCGMSERNFYRHFVEQLGETPARYIDSLRLDYARQLLVEKAWPVDKVAQACGYQSSDAFRRAFVRKFLMAPNSYRERFR</sequence>
<dbReference type="OrthoDB" id="6057514at2"/>
<protein>
    <submittedName>
        <fullName evidence="4">Transcriptional regulator, AraC family with amidase-like domain</fullName>
    </submittedName>
</protein>
<dbReference type="CDD" id="cd03137">
    <property type="entry name" value="GATase1_AraC_1"/>
    <property type="match status" value="1"/>
</dbReference>
<dbReference type="SMART" id="SM00342">
    <property type="entry name" value="HTH_ARAC"/>
    <property type="match status" value="1"/>
</dbReference>
<keyword evidence="1" id="KW-0805">Transcription regulation</keyword>
<dbReference type="InterPro" id="IPR009057">
    <property type="entry name" value="Homeodomain-like_sf"/>
</dbReference>
<dbReference type="InterPro" id="IPR018060">
    <property type="entry name" value="HTH_AraC"/>
</dbReference>
<feature type="domain" description="HTH araC/xylS-type" evidence="3">
    <location>
        <begin position="230"/>
        <end position="328"/>
    </location>
</feature>
<dbReference type="SUPFAM" id="SSF46689">
    <property type="entry name" value="Homeodomain-like"/>
    <property type="match status" value="2"/>
</dbReference>
<evidence type="ECO:0000313" key="5">
    <source>
        <dbReference type="Proteomes" id="UP000219353"/>
    </source>
</evidence>
<dbReference type="PANTHER" id="PTHR43130">
    <property type="entry name" value="ARAC-FAMILY TRANSCRIPTIONAL REGULATOR"/>
    <property type="match status" value="1"/>
</dbReference>
<dbReference type="Gene3D" id="1.10.10.60">
    <property type="entry name" value="Homeodomain-like"/>
    <property type="match status" value="1"/>
</dbReference>
<dbReference type="InterPro" id="IPR029062">
    <property type="entry name" value="Class_I_gatase-like"/>
</dbReference>
<dbReference type="SUPFAM" id="SSF52317">
    <property type="entry name" value="Class I glutamine amidotransferase-like"/>
    <property type="match status" value="1"/>
</dbReference>
<dbReference type="PROSITE" id="PS01124">
    <property type="entry name" value="HTH_ARAC_FAMILY_2"/>
    <property type="match status" value="1"/>
</dbReference>
<dbReference type="RefSeq" id="WP_097109886.1">
    <property type="nucleotide sequence ID" value="NZ_OBEB01000001.1"/>
</dbReference>
<dbReference type="GO" id="GO:0003700">
    <property type="term" value="F:DNA-binding transcription factor activity"/>
    <property type="evidence" value="ECO:0007669"/>
    <property type="project" value="InterPro"/>
</dbReference>
<gene>
    <name evidence="4" type="ORF">SAMN06297280_0643</name>
</gene>
<name>A0A285I9Z0_9GAMM</name>
<dbReference type="EMBL" id="OBEB01000001">
    <property type="protein sequence ID" value="SNY43781.1"/>
    <property type="molecule type" value="Genomic_DNA"/>
</dbReference>
<reference evidence="5" key="1">
    <citation type="submission" date="2017-09" db="EMBL/GenBank/DDBJ databases">
        <authorList>
            <person name="Varghese N."/>
            <person name="Submissions S."/>
        </authorList>
    </citation>
    <scope>NUCLEOTIDE SEQUENCE [LARGE SCALE GENOMIC DNA]</scope>
    <source>
        <strain evidence="5">CGMCC 1.12461</strain>
    </source>
</reference>
<dbReference type="GO" id="GO:0043565">
    <property type="term" value="F:sequence-specific DNA binding"/>
    <property type="evidence" value="ECO:0007669"/>
    <property type="project" value="InterPro"/>
</dbReference>
<organism evidence="4 5">
    <name type="scientific">Arsukibacterium tuosuense</name>
    <dbReference type="NCBI Taxonomy" id="1323745"/>
    <lineage>
        <taxon>Bacteria</taxon>
        <taxon>Pseudomonadati</taxon>
        <taxon>Pseudomonadota</taxon>
        <taxon>Gammaproteobacteria</taxon>
        <taxon>Chromatiales</taxon>
        <taxon>Chromatiaceae</taxon>
        <taxon>Arsukibacterium</taxon>
    </lineage>
</organism>
<keyword evidence="5" id="KW-1185">Reference proteome</keyword>
<evidence type="ECO:0000256" key="1">
    <source>
        <dbReference type="ARBA" id="ARBA00023015"/>
    </source>
</evidence>
<evidence type="ECO:0000313" key="4">
    <source>
        <dbReference type="EMBL" id="SNY43781.1"/>
    </source>
</evidence>
<accession>A0A285I9Z0</accession>
<dbReference type="Proteomes" id="UP000219353">
    <property type="component" value="Unassembled WGS sequence"/>
</dbReference>